<evidence type="ECO:0000313" key="3">
    <source>
        <dbReference type="Proteomes" id="UP000177777"/>
    </source>
</evidence>
<dbReference type="EMBL" id="MFUE01000019">
    <property type="protein sequence ID" value="OGI77034.1"/>
    <property type="molecule type" value="Genomic_DNA"/>
</dbReference>
<dbReference type="Gene3D" id="3.40.50.1820">
    <property type="entry name" value="alpha/beta hydrolase"/>
    <property type="match status" value="1"/>
</dbReference>
<dbReference type="GO" id="GO:0006629">
    <property type="term" value="P:lipid metabolic process"/>
    <property type="evidence" value="ECO:0007669"/>
    <property type="project" value="InterPro"/>
</dbReference>
<dbReference type="InterPro" id="IPR029058">
    <property type="entry name" value="AB_hydrolase_fold"/>
</dbReference>
<feature type="coiled-coil region" evidence="1">
    <location>
        <begin position="840"/>
        <end position="867"/>
    </location>
</feature>
<dbReference type="AlphaFoldDB" id="A0A1F6W5B8"/>
<protein>
    <submittedName>
        <fullName evidence="2">Uncharacterized protein</fullName>
    </submittedName>
</protein>
<gene>
    <name evidence="2" type="ORF">A3D42_00745</name>
</gene>
<dbReference type="Pfam" id="PF02450">
    <property type="entry name" value="LCAT"/>
    <property type="match status" value="1"/>
</dbReference>
<dbReference type="GO" id="GO:0008374">
    <property type="term" value="F:O-acyltransferase activity"/>
    <property type="evidence" value="ECO:0007669"/>
    <property type="project" value="InterPro"/>
</dbReference>
<dbReference type="STRING" id="1801754.A3D42_00745"/>
<dbReference type="Proteomes" id="UP000177777">
    <property type="component" value="Unassembled WGS sequence"/>
</dbReference>
<name>A0A1F6W5B8_9BACT</name>
<sequence length="902" mass="100882">MQKIKKISRWLKIIILTIFFIGVANHTVSADFVDLSLSYSEKIPNFSGGVWVDYSSEDWIHTQICTIAGPYFPFHVKYFSGTYPDRTTLIDALVYGSCWDNTWTWANRFVDLFGPFPLQHGNTDSFPDGNYWLDFYSHQNNSYYFNFTIANGALVPPVPATCSDGIQNQDETGIDVGGICGDVVPPSCVIDCFSNVLFLPGIKGSILKSNSDTLWPPTIFSVNDVDQLALTNDGESINDIHVDGILDKFYNTSIYSPFSDFMDGLVSEGLIKEWLPLAYDWRFSPEKILEEGIKTANETLDIMEEIEELAENSKTGKITIVSHSMGGFFGKAIIKKLQEKGKDSLIDSFVMVGTPQLGTPQAVASILHGDSEGIAAGFIVNSIGIRRIAQNMPSAYNLLPSSKYFDEVADPVIIFDSIASFTQAWRDFWGPVINIYSSFSSFMTGTGVIRTKPIEQNLQNPEILRPELMADAANFHSEYDDYQFPEHIRIVQVAGWGSPTTKAVKYKIYHGQPSYETEFTVEGDRTVVYSSAVSSVADETYFFNIIDYNKVFNSNTQHRDLLNTNTLQELLKSVIIKEDITNINFLSITKPPVINFNDQLIISTHSPVILGAYDQFGNFTGIDPNQNLSADILSVSENIPGSSFIYTNDSQYIFIPKESAYNFIYKGTGEGFTTVKIDNFSSDINIPIVQYTDIPTTAGVNAQFIVTSSAPEETIIEIDTNGDGNVDETIYEDNYEFSLDELIAQIKGKINSLNVNEKIKRNLIKKIEGLEKKIQRKKERNAKILVNFEKKIIKQEIRGKISMADATQITNLLDLLEAQSDNVALDSGVLAKLKTKITSLNIKQALKKDLLKRVERLENKKALIKNLSNLSKDILKKVRKGKIVNAEAQAIVNIINKIENLI</sequence>
<dbReference type="SUPFAM" id="SSF53474">
    <property type="entry name" value="alpha/beta-Hydrolases"/>
    <property type="match status" value="1"/>
</dbReference>
<keyword evidence="1" id="KW-0175">Coiled coil</keyword>
<dbReference type="InterPro" id="IPR003386">
    <property type="entry name" value="LACT/PDAT_acylTrfase"/>
</dbReference>
<evidence type="ECO:0000313" key="2">
    <source>
        <dbReference type="EMBL" id="OGI77034.1"/>
    </source>
</evidence>
<comment type="caution">
    <text evidence="2">The sequence shown here is derived from an EMBL/GenBank/DDBJ whole genome shotgun (WGS) entry which is preliminary data.</text>
</comment>
<dbReference type="PANTHER" id="PTHR11440">
    <property type="entry name" value="LECITHIN-CHOLESTEROL ACYLTRANSFERASE-RELATED"/>
    <property type="match status" value="1"/>
</dbReference>
<reference evidence="2 3" key="1">
    <citation type="journal article" date="2016" name="Nat. Commun.">
        <title>Thousands of microbial genomes shed light on interconnected biogeochemical processes in an aquifer system.</title>
        <authorList>
            <person name="Anantharaman K."/>
            <person name="Brown C.T."/>
            <person name="Hug L.A."/>
            <person name="Sharon I."/>
            <person name="Castelle C.J."/>
            <person name="Probst A.J."/>
            <person name="Thomas B.C."/>
            <person name="Singh A."/>
            <person name="Wilkins M.J."/>
            <person name="Karaoz U."/>
            <person name="Brodie E.L."/>
            <person name="Williams K.H."/>
            <person name="Hubbard S.S."/>
            <person name="Banfield J.F."/>
        </authorList>
    </citation>
    <scope>NUCLEOTIDE SEQUENCE [LARGE SCALE GENOMIC DNA]</scope>
</reference>
<accession>A0A1F6W5B8</accession>
<proteinExistence type="predicted"/>
<evidence type="ECO:0000256" key="1">
    <source>
        <dbReference type="SAM" id="Coils"/>
    </source>
</evidence>
<organism evidence="2 3">
    <name type="scientific">Candidatus Nomurabacteria bacterium RIFCSPHIGHO2_02_FULL_41_18</name>
    <dbReference type="NCBI Taxonomy" id="1801754"/>
    <lineage>
        <taxon>Bacteria</taxon>
        <taxon>Candidatus Nomuraibacteriota</taxon>
    </lineage>
</organism>
<feature type="coiled-coil region" evidence="1">
    <location>
        <begin position="753"/>
        <end position="787"/>
    </location>
</feature>